<gene>
    <name evidence="3" type="ORF">EKO27_g8644</name>
</gene>
<evidence type="ECO:0000313" key="4">
    <source>
        <dbReference type="Proteomes" id="UP000286045"/>
    </source>
</evidence>
<keyword evidence="1" id="KW-0539">Nucleus</keyword>
<keyword evidence="4" id="KW-1185">Reference proteome</keyword>
<organism evidence="3 4">
    <name type="scientific">Xylaria grammica</name>
    <dbReference type="NCBI Taxonomy" id="363999"/>
    <lineage>
        <taxon>Eukaryota</taxon>
        <taxon>Fungi</taxon>
        <taxon>Dikarya</taxon>
        <taxon>Ascomycota</taxon>
        <taxon>Pezizomycotina</taxon>
        <taxon>Sordariomycetes</taxon>
        <taxon>Xylariomycetidae</taxon>
        <taxon>Xylariales</taxon>
        <taxon>Xylariaceae</taxon>
        <taxon>Xylaria</taxon>
    </lineage>
</organism>
<comment type="caution">
    <text evidence="3">The sequence shown here is derived from an EMBL/GenBank/DDBJ whole genome shotgun (WGS) entry which is preliminary data.</text>
</comment>
<evidence type="ECO:0008006" key="5">
    <source>
        <dbReference type="Google" id="ProtNLM"/>
    </source>
</evidence>
<dbReference type="PANTHER" id="PTHR37540">
    <property type="entry name" value="TRANSCRIPTION FACTOR (ACR-2), PUTATIVE-RELATED-RELATED"/>
    <property type="match status" value="1"/>
</dbReference>
<evidence type="ECO:0000256" key="2">
    <source>
        <dbReference type="SAM" id="MobiDB-lite"/>
    </source>
</evidence>
<reference evidence="3 4" key="1">
    <citation type="submission" date="2018-12" db="EMBL/GenBank/DDBJ databases">
        <title>Draft genome sequence of Xylaria grammica IHI A82.</title>
        <authorList>
            <person name="Buettner E."/>
            <person name="Kellner H."/>
        </authorList>
    </citation>
    <scope>NUCLEOTIDE SEQUENCE [LARGE SCALE GENOMIC DNA]</scope>
    <source>
        <strain evidence="3 4">IHI A82</strain>
    </source>
</reference>
<evidence type="ECO:0000256" key="1">
    <source>
        <dbReference type="ARBA" id="ARBA00023242"/>
    </source>
</evidence>
<proteinExistence type="predicted"/>
<dbReference type="EMBL" id="RYZI01000335">
    <property type="protein sequence ID" value="RWA06463.1"/>
    <property type="molecule type" value="Genomic_DNA"/>
</dbReference>
<dbReference type="Proteomes" id="UP000286045">
    <property type="component" value="Unassembled WGS sequence"/>
</dbReference>
<dbReference type="STRING" id="363999.A0A439CW86"/>
<name>A0A439CW86_9PEZI</name>
<feature type="compositionally biased region" description="Basic residues" evidence="2">
    <location>
        <begin position="32"/>
        <end position="44"/>
    </location>
</feature>
<accession>A0A439CW86</accession>
<dbReference type="Pfam" id="PF11951">
    <property type="entry name" value="Fungal_trans_2"/>
    <property type="match status" value="1"/>
</dbReference>
<dbReference type="AlphaFoldDB" id="A0A439CW86"/>
<sequence length="473" mass="52516">MPVQFIDNASIDKKTRTLIRSHAAKGKNLGRSIHRPSRYPRKRQVAASVISSGEPSSGEPRSDEEYGSHNGRNLVSIQRQLQEDLSTSLPFDTKVVTFMNLATYPPELRKTVIHANRPRLFLQYAFIDEAFFHCVVAVSVATSASIYMTRQETVEALCHLSRSLRLVNQRLAGDGDVALSDTTLAVVVAMTQHERLLGYHHDALVHFEGLQRIIALRGGISALVSDCPGIAQKALRADFDFALQLGSPTRFSAECVPGKATLNWLHEKYRGAKADSPCLLTPIACANQDLLGVLEDVCTLAWLVNDDDVHGVRIDDYDFHDVLLLVGYRLLNVRPLNTPIESSDKIELLLHLGLVALMTKFFFTLGLKPPNVVLLNHCIVSAALERCYDAGEEQELLLWLLFTGKASVLTGADEDIWLIPKISQIANQLDLGTWGHVSRTLQKFPWVRAFANDTAQTLWNQVCSLDSFDSPPV</sequence>
<dbReference type="PANTHER" id="PTHR37540:SF9">
    <property type="entry name" value="ZN(2)-C6 FUNGAL-TYPE DOMAIN-CONTAINING PROTEIN"/>
    <property type="match status" value="1"/>
</dbReference>
<evidence type="ECO:0000313" key="3">
    <source>
        <dbReference type="EMBL" id="RWA06463.1"/>
    </source>
</evidence>
<protein>
    <recommendedName>
        <fullName evidence="5">Transcription factor domain-containing protein</fullName>
    </recommendedName>
</protein>
<feature type="region of interest" description="Disordered" evidence="2">
    <location>
        <begin position="21"/>
        <end position="69"/>
    </location>
</feature>
<dbReference type="InterPro" id="IPR021858">
    <property type="entry name" value="Fun_TF"/>
</dbReference>